<evidence type="ECO:0000313" key="10">
    <source>
        <dbReference type="EMBL" id="RPD63524.1"/>
    </source>
</evidence>
<dbReference type="InterPro" id="IPR011701">
    <property type="entry name" value="MFS"/>
</dbReference>
<feature type="transmembrane region" description="Helical" evidence="8">
    <location>
        <begin position="74"/>
        <end position="94"/>
    </location>
</feature>
<feature type="transmembrane region" description="Helical" evidence="8">
    <location>
        <begin position="331"/>
        <end position="352"/>
    </location>
</feature>
<feature type="region of interest" description="Disordered" evidence="7">
    <location>
        <begin position="528"/>
        <end position="555"/>
    </location>
</feature>
<dbReference type="GO" id="GO:0022857">
    <property type="term" value="F:transmembrane transporter activity"/>
    <property type="evidence" value="ECO:0007669"/>
    <property type="project" value="InterPro"/>
</dbReference>
<evidence type="ECO:0000259" key="9">
    <source>
        <dbReference type="PROSITE" id="PS50850"/>
    </source>
</evidence>
<feature type="transmembrane region" description="Helical" evidence="8">
    <location>
        <begin position="428"/>
        <end position="448"/>
    </location>
</feature>
<dbReference type="Proteomes" id="UP000313359">
    <property type="component" value="Unassembled WGS sequence"/>
</dbReference>
<feature type="transmembrane region" description="Helical" evidence="8">
    <location>
        <begin position="493"/>
        <end position="517"/>
    </location>
</feature>
<proteinExistence type="inferred from homology"/>
<evidence type="ECO:0000256" key="4">
    <source>
        <dbReference type="ARBA" id="ARBA00022692"/>
    </source>
</evidence>
<sequence>MDDHDRVSGYDNHTPGIDEEGSPPVITADQTSPKTNIPLVFTGLLVCIFLAGLDQTIVATALPTIAAQLEGGKYYSWVGTSYLLAVTALCPLYAKLSDMVGRKPVLYASILLFLTGSALCGAAQNMVWLIVSRAVQGIGGGGIIQLVQITMADIVPLKNRAKFGGFIGATWGISSVIGPLLGGALTDHVSWRWIFFINLPTSGVGFALLLFFLKLSPHNGRSWREHVRDFDFVGLFLIVGGVVLVLLGFSFSETSWSTPECIVCFAVGGCMLVASAVNELLTNRSPILPPRLFRTRTTAIILITMLLQSVGVTAAAYYLPVYFQVLGSSATGAGVWMLPFSLGSALMSVVVGQVVSRTGRWRPVMWFAWVLITLGFGLMIMLDDRANAAEKVLYPLITAVGLGSLFQIPLIGLQAAMPPKDMATTTGAYVLSRALGGTIGIAIGQAIISSELRRRVATISGLTIDTSPSALTQTVREIPHIADSVQRAALTRAYALSISMIWIVSTPIAGAALLGVLTMRSYALQNNTRHTDQESQDDGREKQGPITVETTAAST</sequence>
<evidence type="ECO:0000256" key="1">
    <source>
        <dbReference type="ARBA" id="ARBA00004127"/>
    </source>
</evidence>
<dbReference type="Gene3D" id="1.20.1250.20">
    <property type="entry name" value="MFS general substrate transporter like domains"/>
    <property type="match status" value="2"/>
</dbReference>
<feature type="transmembrane region" description="Helical" evidence="8">
    <location>
        <begin position="137"/>
        <end position="156"/>
    </location>
</feature>
<feature type="compositionally biased region" description="Basic and acidic residues" evidence="7">
    <location>
        <begin position="529"/>
        <end position="543"/>
    </location>
</feature>
<evidence type="ECO:0000313" key="11">
    <source>
        <dbReference type="Proteomes" id="UP000313359"/>
    </source>
</evidence>
<feature type="region of interest" description="Disordered" evidence="7">
    <location>
        <begin position="1"/>
        <end position="28"/>
    </location>
</feature>
<evidence type="ECO:0000256" key="6">
    <source>
        <dbReference type="ARBA" id="ARBA00023136"/>
    </source>
</evidence>
<dbReference type="EMBL" id="ML122256">
    <property type="protein sequence ID" value="RPD63524.1"/>
    <property type="molecule type" value="Genomic_DNA"/>
</dbReference>
<organism evidence="10 11">
    <name type="scientific">Lentinus tigrinus ALCF2SS1-6</name>
    <dbReference type="NCBI Taxonomy" id="1328759"/>
    <lineage>
        <taxon>Eukaryota</taxon>
        <taxon>Fungi</taxon>
        <taxon>Dikarya</taxon>
        <taxon>Basidiomycota</taxon>
        <taxon>Agaricomycotina</taxon>
        <taxon>Agaricomycetes</taxon>
        <taxon>Polyporales</taxon>
        <taxon>Polyporaceae</taxon>
        <taxon>Lentinus</taxon>
    </lineage>
</organism>
<feature type="transmembrane region" description="Helical" evidence="8">
    <location>
        <begin position="232"/>
        <end position="251"/>
    </location>
</feature>
<dbReference type="PANTHER" id="PTHR23501:SF102">
    <property type="entry name" value="DRUG TRANSPORTER, PUTATIVE (AFU_ORTHOLOGUE AFUA_3G08530)-RELATED"/>
    <property type="match status" value="1"/>
</dbReference>
<dbReference type="GO" id="GO:0012505">
    <property type="term" value="C:endomembrane system"/>
    <property type="evidence" value="ECO:0007669"/>
    <property type="project" value="UniProtKB-SubCell"/>
</dbReference>
<dbReference type="SUPFAM" id="SSF103473">
    <property type="entry name" value="MFS general substrate transporter"/>
    <property type="match status" value="1"/>
</dbReference>
<dbReference type="PROSITE" id="PS50850">
    <property type="entry name" value="MFS"/>
    <property type="match status" value="1"/>
</dbReference>
<accession>A0A5C2SJU5</accession>
<protein>
    <submittedName>
        <fullName evidence="10">MFS amino acid permease</fullName>
    </submittedName>
</protein>
<keyword evidence="3" id="KW-0813">Transport</keyword>
<feature type="transmembrane region" description="Helical" evidence="8">
    <location>
        <begin position="364"/>
        <end position="382"/>
    </location>
</feature>
<dbReference type="GO" id="GO:0005886">
    <property type="term" value="C:plasma membrane"/>
    <property type="evidence" value="ECO:0007669"/>
    <property type="project" value="TreeGrafter"/>
</dbReference>
<feature type="transmembrane region" description="Helical" evidence="8">
    <location>
        <begin position="394"/>
        <end position="416"/>
    </location>
</feature>
<feature type="transmembrane region" description="Helical" evidence="8">
    <location>
        <begin position="191"/>
        <end position="212"/>
    </location>
</feature>
<dbReference type="InterPro" id="IPR020846">
    <property type="entry name" value="MFS_dom"/>
</dbReference>
<dbReference type="AlphaFoldDB" id="A0A5C2SJU5"/>
<dbReference type="InterPro" id="IPR036259">
    <property type="entry name" value="MFS_trans_sf"/>
</dbReference>
<evidence type="ECO:0000256" key="2">
    <source>
        <dbReference type="ARBA" id="ARBA00008335"/>
    </source>
</evidence>
<reference evidence="10" key="1">
    <citation type="journal article" date="2018" name="Genome Biol. Evol.">
        <title>Genomics and development of Lentinus tigrinus, a white-rot wood-decaying mushroom with dimorphic fruiting bodies.</title>
        <authorList>
            <person name="Wu B."/>
            <person name="Xu Z."/>
            <person name="Knudson A."/>
            <person name="Carlson A."/>
            <person name="Chen N."/>
            <person name="Kovaka S."/>
            <person name="LaButti K."/>
            <person name="Lipzen A."/>
            <person name="Pennachio C."/>
            <person name="Riley R."/>
            <person name="Schakwitz W."/>
            <person name="Umezawa K."/>
            <person name="Ohm R.A."/>
            <person name="Grigoriev I.V."/>
            <person name="Nagy L.G."/>
            <person name="Gibbons J."/>
            <person name="Hibbett D."/>
        </authorList>
    </citation>
    <scope>NUCLEOTIDE SEQUENCE [LARGE SCALE GENOMIC DNA]</scope>
    <source>
        <strain evidence="10">ALCF2SS1-6</strain>
    </source>
</reference>
<evidence type="ECO:0000256" key="5">
    <source>
        <dbReference type="ARBA" id="ARBA00022989"/>
    </source>
</evidence>
<comment type="subcellular location">
    <subcellularLocation>
        <location evidence="1">Endomembrane system</location>
        <topology evidence="1">Multi-pass membrane protein</topology>
    </subcellularLocation>
</comment>
<keyword evidence="5 8" id="KW-1133">Transmembrane helix</keyword>
<dbReference type="CDD" id="cd17502">
    <property type="entry name" value="MFS_Azr1_MDR_like"/>
    <property type="match status" value="1"/>
</dbReference>
<feature type="transmembrane region" description="Helical" evidence="8">
    <location>
        <begin position="298"/>
        <end position="319"/>
    </location>
</feature>
<feature type="transmembrane region" description="Helical" evidence="8">
    <location>
        <begin position="257"/>
        <end position="277"/>
    </location>
</feature>
<dbReference type="PANTHER" id="PTHR23501">
    <property type="entry name" value="MAJOR FACILITATOR SUPERFAMILY"/>
    <property type="match status" value="1"/>
</dbReference>
<evidence type="ECO:0000256" key="8">
    <source>
        <dbReference type="SAM" id="Phobius"/>
    </source>
</evidence>
<keyword evidence="4 8" id="KW-0812">Transmembrane</keyword>
<dbReference type="STRING" id="1328759.A0A5C2SJU5"/>
<feature type="transmembrane region" description="Helical" evidence="8">
    <location>
        <begin position="39"/>
        <end position="62"/>
    </location>
</feature>
<gene>
    <name evidence="10" type="ORF">L227DRAFT_591961</name>
</gene>
<dbReference type="Pfam" id="PF07690">
    <property type="entry name" value="MFS_1"/>
    <property type="match status" value="1"/>
</dbReference>
<comment type="similarity">
    <text evidence="2">Belongs to the major facilitator superfamily.</text>
</comment>
<dbReference type="FunFam" id="1.20.1720.10:FF:000013">
    <property type="entry name" value="Related to multidrug resistance proteins"/>
    <property type="match status" value="1"/>
</dbReference>
<feature type="transmembrane region" description="Helical" evidence="8">
    <location>
        <begin position="163"/>
        <end position="185"/>
    </location>
</feature>
<evidence type="ECO:0000256" key="3">
    <source>
        <dbReference type="ARBA" id="ARBA00022448"/>
    </source>
</evidence>
<evidence type="ECO:0000256" key="7">
    <source>
        <dbReference type="SAM" id="MobiDB-lite"/>
    </source>
</evidence>
<feature type="domain" description="Major facilitator superfamily (MFS) profile" evidence="9">
    <location>
        <begin position="40"/>
        <end position="523"/>
    </location>
</feature>
<name>A0A5C2SJU5_9APHY</name>
<dbReference type="OrthoDB" id="10021397at2759"/>
<keyword evidence="6 8" id="KW-0472">Membrane</keyword>
<keyword evidence="11" id="KW-1185">Reference proteome</keyword>
<feature type="transmembrane region" description="Helical" evidence="8">
    <location>
        <begin position="106"/>
        <end position="131"/>
    </location>
</feature>
<dbReference type="PRINTS" id="PR01036">
    <property type="entry name" value="TCRTETB"/>
</dbReference>